<feature type="signal peptide" evidence="1">
    <location>
        <begin position="1"/>
        <end position="20"/>
    </location>
</feature>
<gene>
    <name evidence="2" type="ORF">IscW_ISCW001835</name>
</gene>
<dbReference type="EnsemblMetazoa" id="ISCW001835-RA">
    <property type="protein sequence ID" value="ISCW001835-PA"/>
    <property type="gene ID" value="ISCW001835"/>
</dbReference>
<evidence type="ECO:0000256" key="1">
    <source>
        <dbReference type="SAM" id="SignalP"/>
    </source>
</evidence>
<dbReference type="HOGENOM" id="CLU_1162271_0_0_1"/>
<accession>B7PCF0</accession>
<name>B7PCF0_IXOSC</name>
<dbReference type="Proteomes" id="UP000001555">
    <property type="component" value="Unassembled WGS sequence"/>
</dbReference>
<evidence type="ECO:0008006" key="5">
    <source>
        <dbReference type="Google" id="ProtNLM"/>
    </source>
</evidence>
<organism>
    <name type="scientific">Ixodes scapularis</name>
    <name type="common">Black-legged tick</name>
    <name type="synonym">Deer tick</name>
    <dbReference type="NCBI Taxonomy" id="6945"/>
    <lineage>
        <taxon>Eukaryota</taxon>
        <taxon>Metazoa</taxon>
        <taxon>Ecdysozoa</taxon>
        <taxon>Arthropoda</taxon>
        <taxon>Chelicerata</taxon>
        <taxon>Arachnida</taxon>
        <taxon>Acari</taxon>
        <taxon>Parasitiformes</taxon>
        <taxon>Ixodida</taxon>
        <taxon>Ixodoidea</taxon>
        <taxon>Ixodidae</taxon>
        <taxon>Ixodinae</taxon>
        <taxon>Ixodes</taxon>
    </lineage>
</organism>
<dbReference type="VEuPathDB" id="VectorBase:ISCI001835"/>
<evidence type="ECO:0000313" key="3">
    <source>
        <dbReference type="EnsemblMetazoa" id="ISCW001835-PA"/>
    </source>
</evidence>
<reference evidence="3" key="2">
    <citation type="submission" date="2020-05" db="UniProtKB">
        <authorList>
            <consortium name="EnsemblMetazoa"/>
        </authorList>
    </citation>
    <scope>IDENTIFICATION</scope>
    <source>
        <strain evidence="3">wikel</strain>
    </source>
</reference>
<protein>
    <recommendedName>
        <fullName evidence="5">Secreted protein</fullName>
    </recommendedName>
</protein>
<evidence type="ECO:0000313" key="2">
    <source>
        <dbReference type="EMBL" id="EEC04272.1"/>
    </source>
</evidence>
<dbReference type="AlphaFoldDB" id="B7PCF0"/>
<keyword evidence="1" id="KW-0732">Signal</keyword>
<sequence>MAGLHTVLLLVGLAVASIEATSNSLIIPFPKFAPLAVASVGAKILGAKTGAKLVGLPRIPPSLVRPASFLEVTPSVSKASELRKRKSIWFSILRWPACLPPTDTYRFSPFFQPAYRFTSEASRFSLLFQQSGLLSSEAGWCSLRRQLPCFLSTFQVGWRGIRHCWSVPSLPGRSAGLRRDLPVLGYLGRIGAGVPDPSAVCRWTHRQALKDAVLPAGADWSHDLLCRYHAACTRNTLFC</sequence>
<dbReference type="PaxDb" id="6945-B7PCF0"/>
<keyword evidence="4" id="KW-1185">Reference proteome</keyword>
<evidence type="ECO:0000313" key="4">
    <source>
        <dbReference type="Proteomes" id="UP000001555"/>
    </source>
</evidence>
<dbReference type="EMBL" id="DS683640">
    <property type="protein sequence ID" value="EEC04272.1"/>
    <property type="molecule type" value="Genomic_DNA"/>
</dbReference>
<proteinExistence type="predicted"/>
<dbReference type="EMBL" id="ABJB011033040">
    <property type="status" value="NOT_ANNOTATED_CDS"/>
    <property type="molecule type" value="Genomic_DNA"/>
</dbReference>
<reference evidence="2 4" key="1">
    <citation type="submission" date="2008-03" db="EMBL/GenBank/DDBJ databases">
        <title>Annotation of Ixodes scapularis.</title>
        <authorList>
            <consortium name="Ixodes scapularis Genome Project Consortium"/>
            <person name="Caler E."/>
            <person name="Hannick L.I."/>
            <person name="Bidwell S."/>
            <person name="Joardar V."/>
            <person name="Thiagarajan M."/>
            <person name="Amedeo P."/>
            <person name="Galinsky K.J."/>
            <person name="Schobel S."/>
            <person name="Inman J."/>
            <person name="Hostetler J."/>
            <person name="Miller J."/>
            <person name="Hammond M."/>
            <person name="Megy K."/>
            <person name="Lawson D."/>
            <person name="Kodira C."/>
            <person name="Sutton G."/>
            <person name="Meyer J."/>
            <person name="Hill C.A."/>
            <person name="Birren B."/>
            <person name="Nene V."/>
            <person name="Collins F."/>
            <person name="Alarcon-Chaidez F."/>
            <person name="Wikel S."/>
            <person name="Strausberg R."/>
        </authorList>
    </citation>
    <scope>NUCLEOTIDE SEQUENCE [LARGE SCALE GENOMIC DNA]</scope>
    <source>
        <strain evidence="4">Wikel</strain>
        <strain evidence="2">Wikel colony</strain>
    </source>
</reference>
<dbReference type="InParanoid" id="B7PCF0"/>
<feature type="chain" id="PRO_5014567980" description="Secreted protein" evidence="1">
    <location>
        <begin position="21"/>
        <end position="239"/>
    </location>
</feature>
<dbReference type="VEuPathDB" id="VectorBase:ISCW001835"/>